<name>A0A0G2DW50_9PEZI</name>
<evidence type="ECO:0000259" key="3">
    <source>
        <dbReference type="PROSITE" id="PS50103"/>
    </source>
</evidence>
<accession>A0A0G2DW50</accession>
<feature type="compositionally biased region" description="Low complexity" evidence="2">
    <location>
        <begin position="96"/>
        <end position="119"/>
    </location>
</feature>
<dbReference type="AlphaFoldDB" id="A0A0G2DW50"/>
<keyword evidence="1" id="KW-0479">Metal-binding</keyword>
<evidence type="ECO:0000313" key="5">
    <source>
        <dbReference type="Proteomes" id="UP000034182"/>
    </source>
</evidence>
<comment type="caution">
    <text evidence="4">The sequence shown here is derived from an EMBL/GenBank/DDBJ whole genome shotgun (WGS) entry which is preliminary data.</text>
</comment>
<dbReference type="PROSITE" id="PS50103">
    <property type="entry name" value="ZF_C3H1"/>
    <property type="match status" value="1"/>
</dbReference>
<feature type="domain" description="C3H1-type" evidence="3">
    <location>
        <begin position="176"/>
        <end position="205"/>
    </location>
</feature>
<evidence type="ECO:0000256" key="2">
    <source>
        <dbReference type="SAM" id="MobiDB-lite"/>
    </source>
</evidence>
<organism evidence="4 5">
    <name type="scientific">Diplodia seriata</name>
    <dbReference type="NCBI Taxonomy" id="420778"/>
    <lineage>
        <taxon>Eukaryota</taxon>
        <taxon>Fungi</taxon>
        <taxon>Dikarya</taxon>
        <taxon>Ascomycota</taxon>
        <taxon>Pezizomycotina</taxon>
        <taxon>Dothideomycetes</taxon>
        <taxon>Dothideomycetes incertae sedis</taxon>
        <taxon>Botryosphaeriales</taxon>
        <taxon>Botryosphaeriaceae</taxon>
        <taxon>Diplodia</taxon>
    </lineage>
</organism>
<feature type="zinc finger region" description="C3H1-type" evidence="1">
    <location>
        <begin position="176"/>
        <end position="205"/>
    </location>
</feature>
<dbReference type="GO" id="GO:0008270">
    <property type="term" value="F:zinc ion binding"/>
    <property type="evidence" value="ECO:0007669"/>
    <property type="project" value="UniProtKB-KW"/>
</dbReference>
<keyword evidence="1" id="KW-0862">Zinc</keyword>
<proteinExistence type="predicted"/>
<keyword evidence="1" id="KW-0863">Zinc-finger</keyword>
<feature type="region of interest" description="Disordered" evidence="2">
    <location>
        <begin position="1"/>
        <end position="25"/>
    </location>
</feature>
<dbReference type="EMBL" id="LAQI01000235">
    <property type="protein sequence ID" value="KKY14376.1"/>
    <property type="molecule type" value="Genomic_DNA"/>
</dbReference>
<dbReference type="Proteomes" id="UP000034182">
    <property type="component" value="Unassembled WGS sequence"/>
</dbReference>
<sequence>MLRNPPNTNMNTPPASPPASPPAAAMTTPYKAYLRPTWFIRRDGGAYVPVVPVDELPHGVELEEAPRRLKEDGAQGMKYLGKLPSSGQMYSLVQPATPTTTRPTGTTAAAAAARSQQQPPRYPLSHRTYSQTTLRPLILGNDNNNKPQKTAADAADDNDDAHPGPLLPPSGREPDPAKKEYCTYWIRTGECDFTQQGCLFKHEMPDLRTLREKVGVGAVPHWYQMKCAVERRRREGGGGGGGDVGVGVGETPAWLKETVGR</sequence>
<reference evidence="4 5" key="1">
    <citation type="submission" date="2015-03" db="EMBL/GenBank/DDBJ databases">
        <authorList>
            <person name="Morales-Cruz A."/>
            <person name="Amrine K.C."/>
            <person name="Cantu D."/>
        </authorList>
    </citation>
    <scope>NUCLEOTIDE SEQUENCE [LARGE SCALE GENOMIC DNA]</scope>
    <source>
        <strain evidence="4">DS831</strain>
    </source>
</reference>
<protein>
    <submittedName>
        <fullName evidence="4">Putative c-x8-c-x5-c-x3-h type zinc finger protein</fullName>
    </submittedName>
</protein>
<feature type="compositionally biased region" description="Gly residues" evidence="2">
    <location>
        <begin position="237"/>
        <end position="248"/>
    </location>
</feature>
<evidence type="ECO:0000256" key="1">
    <source>
        <dbReference type="PROSITE-ProRule" id="PRU00723"/>
    </source>
</evidence>
<feature type="compositionally biased region" description="Low complexity" evidence="2">
    <location>
        <begin position="1"/>
        <end position="13"/>
    </location>
</feature>
<reference evidence="4 5" key="2">
    <citation type="submission" date="2015-05" db="EMBL/GenBank/DDBJ databases">
        <title>Distinctive expansion of gene families associated with plant cell wall degradation and secondary metabolism in the genomes of grapevine trunk pathogens.</title>
        <authorList>
            <person name="Lawrence D.P."/>
            <person name="Travadon R."/>
            <person name="Rolshausen P.E."/>
            <person name="Baumgartner K."/>
        </authorList>
    </citation>
    <scope>NUCLEOTIDE SEQUENCE [LARGE SCALE GENOMIC DNA]</scope>
    <source>
        <strain evidence="4">DS831</strain>
    </source>
</reference>
<gene>
    <name evidence="4" type="ORF">UCDDS831_g08252</name>
</gene>
<evidence type="ECO:0000313" key="4">
    <source>
        <dbReference type="EMBL" id="KKY14376.1"/>
    </source>
</evidence>
<feature type="region of interest" description="Disordered" evidence="2">
    <location>
        <begin position="96"/>
        <end position="177"/>
    </location>
</feature>
<dbReference type="InterPro" id="IPR000571">
    <property type="entry name" value="Znf_CCCH"/>
</dbReference>
<feature type="region of interest" description="Disordered" evidence="2">
    <location>
        <begin position="234"/>
        <end position="261"/>
    </location>
</feature>